<protein>
    <recommendedName>
        <fullName evidence="1">HTH-type transcriptional repressor Sco4008 C-terminal domain-containing protein</fullName>
    </recommendedName>
</protein>
<organism evidence="2 3">
    <name type="scientific">Actinoplanes derwentensis</name>
    <dbReference type="NCBI Taxonomy" id="113562"/>
    <lineage>
        <taxon>Bacteria</taxon>
        <taxon>Bacillati</taxon>
        <taxon>Actinomycetota</taxon>
        <taxon>Actinomycetes</taxon>
        <taxon>Micromonosporales</taxon>
        <taxon>Micromonosporaceae</taxon>
        <taxon>Actinoplanes</taxon>
    </lineage>
</organism>
<gene>
    <name evidence="2" type="ORF">SAMN04489716_2406</name>
</gene>
<evidence type="ECO:0000313" key="3">
    <source>
        <dbReference type="Proteomes" id="UP000198688"/>
    </source>
</evidence>
<dbReference type="Gene3D" id="1.10.357.10">
    <property type="entry name" value="Tetracycline Repressor, domain 2"/>
    <property type="match status" value="1"/>
</dbReference>
<feature type="domain" description="HTH-type transcriptional repressor Sco4008 C-terminal" evidence="1">
    <location>
        <begin position="63"/>
        <end position="173"/>
    </location>
</feature>
<dbReference type="InterPro" id="IPR041467">
    <property type="entry name" value="Sco4008_C"/>
</dbReference>
<name>A0A1H1XBW7_9ACTN</name>
<dbReference type="AlphaFoldDB" id="A0A1H1XBW7"/>
<sequence>MRCRRRVQDEVQPPGLRLHRGGVGGDDDLVRTQLLGARTLGGRTVFTAALTAIVDAVPVDGTDLPGYAVRLYDEYLAHPELIRLAAWCRLERRPAGPLTAGPPPREQEKLDNIAAAQASGHIDDSFEPFDVFVTVIALSMTWSPVSTTFTATSADTEADHDRRRGVLRTLVARAYAPSVGA</sequence>
<dbReference type="RefSeq" id="WP_172890531.1">
    <property type="nucleotide sequence ID" value="NZ_BOMJ01000087.1"/>
</dbReference>
<proteinExistence type="predicted"/>
<dbReference type="InterPro" id="IPR036271">
    <property type="entry name" value="Tet_transcr_reg_TetR-rel_C_sf"/>
</dbReference>
<evidence type="ECO:0000259" key="1">
    <source>
        <dbReference type="Pfam" id="PF17926"/>
    </source>
</evidence>
<dbReference type="EMBL" id="LT629758">
    <property type="protein sequence ID" value="SDT06531.1"/>
    <property type="molecule type" value="Genomic_DNA"/>
</dbReference>
<dbReference type="SUPFAM" id="SSF48498">
    <property type="entry name" value="Tetracyclin repressor-like, C-terminal domain"/>
    <property type="match status" value="1"/>
</dbReference>
<accession>A0A1H1XBW7</accession>
<dbReference type="Proteomes" id="UP000198688">
    <property type="component" value="Chromosome I"/>
</dbReference>
<reference evidence="2 3" key="1">
    <citation type="submission" date="2016-10" db="EMBL/GenBank/DDBJ databases">
        <authorList>
            <person name="de Groot N.N."/>
        </authorList>
    </citation>
    <scope>NUCLEOTIDE SEQUENCE [LARGE SCALE GENOMIC DNA]</scope>
    <source>
        <strain evidence="2 3">DSM 43941</strain>
    </source>
</reference>
<evidence type="ECO:0000313" key="2">
    <source>
        <dbReference type="EMBL" id="SDT06531.1"/>
    </source>
</evidence>
<dbReference type="Pfam" id="PF17926">
    <property type="entry name" value="TetR_C_21"/>
    <property type="match status" value="1"/>
</dbReference>
<keyword evidence="3" id="KW-1185">Reference proteome</keyword>
<dbReference type="STRING" id="113562.SAMN04489716_2406"/>